<dbReference type="InterPro" id="IPR034660">
    <property type="entry name" value="DinB/YfiT-like"/>
</dbReference>
<protein>
    <submittedName>
        <fullName evidence="1">Uncharacterized protein</fullName>
    </submittedName>
</protein>
<dbReference type="SUPFAM" id="SSF109854">
    <property type="entry name" value="DinB/YfiT-like putative metalloenzymes"/>
    <property type="match status" value="1"/>
</dbReference>
<gene>
    <name evidence="1" type="ORF">UV59_C0031G0017</name>
</gene>
<sequence length="142" mass="16759">MTFAEAVADFPPQHFNTKAPNVIYSFWHILEHIRITQWDILDFSRNPKYKYFNWPADYWPAQTAKATKADWDQTIKQIKTDLQEMIALVQNPKNDLYTPFPWGEGQHLLREAILVAEHNAYHIGEFAVLRQVVSAWPKARKY</sequence>
<dbReference type="EMBL" id="LCFB01000031">
    <property type="protein sequence ID" value="KKS83830.1"/>
    <property type="molecule type" value="Genomic_DNA"/>
</dbReference>
<accession>A0A0G1CDU2</accession>
<dbReference type="STRING" id="1618436.UV59_C0031G0017"/>
<proteinExistence type="predicted"/>
<reference evidence="1 2" key="1">
    <citation type="journal article" date="2015" name="Nature">
        <title>rRNA introns, odd ribosomes, and small enigmatic genomes across a large radiation of phyla.</title>
        <authorList>
            <person name="Brown C.T."/>
            <person name="Hug L.A."/>
            <person name="Thomas B.C."/>
            <person name="Sharon I."/>
            <person name="Castelle C.J."/>
            <person name="Singh A."/>
            <person name="Wilkins M.J."/>
            <person name="Williams K.H."/>
            <person name="Banfield J.F."/>
        </authorList>
    </citation>
    <scope>NUCLEOTIDE SEQUENCE [LARGE SCALE GENOMIC DNA]</scope>
</reference>
<name>A0A0G1CDU2_9BACT</name>
<evidence type="ECO:0000313" key="2">
    <source>
        <dbReference type="Proteomes" id="UP000034543"/>
    </source>
</evidence>
<organism evidence="1 2">
    <name type="scientific">Candidatus Gottesmanbacteria bacterium GW2011_GWA1_43_11</name>
    <dbReference type="NCBI Taxonomy" id="1618436"/>
    <lineage>
        <taxon>Bacteria</taxon>
        <taxon>Candidatus Gottesmaniibacteriota</taxon>
    </lineage>
</organism>
<evidence type="ECO:0000313" key="1">
    <source>
        <dbReference type="EMBL" id="KKS83830.1"/>
    </source>
</evidence>
<dbReference type="Gene3D" id="1.20.120.450">
    <property type="entry name" value="dinb family like domain"/>
    <property type="match status" value="1"/>
</dbReference>
<dbReference type="Proteomes" id="UP000034543">
    <property type="component" value="Unassembled WGS sequence"/>
</dbReference>
<comment type="caution">
    <text evidence="1">The sequence shown here is derived from an EMBL/GenBank/DDBJ whole genome shotgun (WGS) entry which is preliminary data.</text>
</comment>
<dbReference type="AlphaFoldDB" id="A0A0G1CDU2"/>